<evidence type="ECO:0000259" key="2">
    <source>
        <dbReference type="PROSITE" id="PS50113"/>
    </source>
</evidence>
<feature type="domain" description="PAC" evidence="2">
    <location>
        <begin position="125"/>
        <end position="169"/>
    </location>
</feature>
<reference evidence="3" key="1">
    <citation type="submission" date="2020-05" db="EMBL/GenBank/DDBJ databases">
        <authorList>
            <person name="Chiriac C."/>
            <person name="Salcher M."/>
            <person name="Ghai R."/>
            <person name="Kavagutti S V."/>
        </authorList>
    </citation>
    <scope>NUCLEOTIDE SEQUENCE</scope>
</reference>
<dbReference type="PROSITE" id="PS50112">
    <property type="entry name" value="PAS"/>
    <property type="match status" value="1"/>
</dbReference>
<accession>A0A6J7KP28</accession>
<dbReference type="AlphaFoldDB" id="A0A6J7KP28"/>
<protein>
    <submittedName>
        <fullName evidence="3">Unannotated protein</fullName>
    </submittedName>
</protein>
<dbReference type="InterPro" id="IPR000014">
    <property type="entry name" value="PAS"/>
</dbReference>
<evidence type="ECO:0000259" key="1">
    <source>
        <dbReference type="PROSITE" id="PS50112"/>
    </source>
</evidence>
<dbReference type="Pfam" id="PF08448">
    <property type="entry name" value="PAS_4"/>
    <property type="match status" value="1"/>
</dbReference>
<dbReference type="InterPro" id="IPR013656">
    <property type="entry name" value="PAS_4"/>
</dbReference>
<proteinExistence type="predicted"/>
<dbReference type="PROSITE" id="PS50113">
    <property type="entry name" value="PAC"/>
    <property type="match status" value="1"/>
</dbReference>
<dbReference type="InterPro" id="IPR000700">
    <property type="entry name" value="PAS-assoc_C"/>
</dbReference>
<dbReference type="EMBL" id="CAFBNF010000224">
    <property type="protein sequence ID" value="CAB4956239.1"/>
    <property type="molecule type" value="Genomic_DNA"/>
</dbReference>
<dbReference type="SUPFAM" id="SSF55785">
    <property type="entry name" value="PYP-like sensor domain (PAS domain)"/>
    <property type="match status" value="1"/>
</dbReference>
<name>A0A6J7KP28_9ZZZZ</name>
<feature type="domain" description="PAS" evidence="1">
    <location>
        <begin position="51"/>
        <end position="104"/>
    </location>
</feature>
<dbReference type="InterPro" id="IPR035965">
    <property type="entry name" value="PAS-like_dom_sf"/>
</dbReference>
<dbReference type="SMART" id="SM00091">
    <property type="entry name" value="PAS"/>
    <property type="match status" value="1"/>
</dbReference>
<dbReference type="NCBIfam" id="TIGR00229">
    <property type="entry name" value="sensory_box"/>
    <property type="match status" value="1"/>
</dbReference>
<dbReference type="CDD" id="cd00130">
    <property type="entry name" value="PAS"/>
    <property type="match status" value="1"/>
</dbReference>
<organism evidence="3">
    <name type="scientific">freshwater metagenome</name>
    <dbReference type="NCBI Taxonomy" id="449393"/>
    <lineage>
        <taxon>unclassified sequences</taxon>
        <taxon>metagenomes</taxon>
        <taxon>ecological metagenomes</taxon>
    </lineage>
</organism>
<gene>
    <name evidence="3" type="ORF">UFOPK3773_01703</name>
</gene>
<sequence>MTISTSALALMVRESMVLARGSMVGGRTVLFDCPRTPYVRNTMSIDPTDSSAADALAILDSLDAFVYSKDLDGNYVYANRAVQSLFGASLDGIRGHDDSQFFDLEQSNELRVNDLKVIADGVTVRREEHDIVKETGEQRVYLTTKSPMRNASGELVGMCGISLDITPRG</sequence>
<evidence type="ECO:0000313" key="3">
    <source>
        <dbReference type="EMBL" id="CAB4956239.1"/>
    </source>
</evidence>
<dbReference type="Gene3D" id="3.30.450.20">
    <property type="entry name" value="PAS domain"/>
    <property type="match status" value="1"/>
</dbReference>